<protein>
    <submittedName>
        <fullName evidence="1">Uncharacterized protein</fullName>
    </submittedName>
</protein>
<name>A0ABN8ZUN3_RANTA</name>
<dbReference type="Proteomes" id="UP001176941">
    <property type="component" value="Chromosome 7"/>
</dbReference>
<organism evidence="1 2">
    <name type="scientific">Rangifer tarandus platyrhynchus</name>
    <name type="common">Svalbard reindeer</name>
    <dbReference type="NCBI Taxonomy" id="3082113"/>
    <lineage>
        <taxon>Eukaryota</taxon>
        <taxon>Metazoa</taxon>
        <taxon>Chordata</taxon>
        <taxon>Craniata</taxon>
        <taxon>Vertebrata</taxon>
        <taxon>Euteleostomi</taxon>
        <taxon>Mammalia</taxon>
        <taxon>Eutheria</taxon>
        <taxon>Laurasiatheria</taxon>
        <taxon>Artiodactyla</taxon>
        <taxon>Ruminantia</taxon>
        <taxon>Pecora</taxon>
        <taxon>Cervidae</taxon>
        <taxon>Odocoileinae</taxon>
        <taxon>Rangifer</taxon>
    </lineage>
</organism>
<evidence type="ECO:0000313" key="1">
    <source>
        <dbReference type="EMBL" id="CAI9177712.1"/>
    </source>
</evidence>
<evidence type="ECO:0000313" key="2">
    <source>
        <dbReference type="Proteomes" id="UP001176941"/>
    </source>
</evidence>
<dbReference type="EMBL" id="OX459943">
    <property type="protein sequence ID" value="CAI9177712.1"/>
    <property type="molecule type" value="Genomic_DNA"/>
</dbReference>
<sequence>MNLLLSMHRVSNPASLSLSSDLLSPSFPSFLDMNSLQTISWGDGRRIHLTSHSRNLVTFPRKHFDFPFKIPLSCYILLILTFLPLPCPLLQSGRVCHPGTQNPSLASRPTA</sequence>
<accession>A0ABN8ZUN3</accession>
<gene>
    <name evidence="1" type="ORF">MRATA1EN1_LOCUS26674</name>
</gene>
<keyword evidence="2" id="KW-1185">Reference proteome</keyword>
<proteinExistence type="predicted"/>
<reference evidence="1" key="1">
    <citation type="submission" date="2023-04" db="EMBL/GenBank/DDBJ databases">
        <authorList>
            <consortium name="ELIXIR-Norway"/>
        </authorList>
    </citation>
    <scope>NUCLEOTIDE SEQUENCE [LARGE SCALE GENOMIC DNA]</scope>
</reference>